<evidence type="ECO:0000313" key="1">
    <source>
        <dbReference type="EMBL" id="MBB5346615.1"/>
    </source>
</evidence>
<keyword evidence="2" id="KW-1185">Reference proteome</keyword>
<accession>A0A840ULY9</accession>
<organism evidence="1 2">
    <name type="scientific">Desulfoprunum benzoelyticum</name>
    <dbReference type="NCBI Taxonomy" id="1506996"/>
    <lineage>
        <taxon>Bacteria</taxon>
        <taxon>Pseudomonadati</taxon>
        <taxon>Thermodesulfobacteriota</taxon>
        <taxon>Desulfobulbia</taxon>
        <taxon>Desulfobulbales</taxon>
        <taxon>Desulfobulbaceae</taxon>
        <taxon>Desulfoprunum</taxon>
    </lineage>
</organism>
<proteinExistence type="predicted"/>
<dbReference type="EMBL" id="JACHEO010000001">
    <property type="protein sequence ID" value="MBB5346615.1"/>
    <property type="molecule type" value="Genomic_DNA"/>
</dbReference>
<protein>
    <submittedName>
        <fullName evidence="1">Uncharacterized protein</fullName>
    </submittedName>
</protein>
<gene>
    <name evidence="1" type="ORF">HNQ81_000322</name>
</gene>
<reference evidence="1 2" key="1">
    <citation type="submission" date="2020-08" db="EMBL/GenBank/DDBJ databases">
        <title>Genomic Encyclopedia of Type Strains, Phase IV (KMG-IV): sequencing the most valuable type-strain genomes for metagenomic binning, comparative biology and taxonomic classification.</title>
        <authorList>
            <person name="Goeker M."/>
        </authorList>
    </citation>
    <scope>NUCLEOTIDE SEQUENCE [LARGE SCALE GENOMIC DNA]</scope>
    <source>
        <strain evidence="1 2">DSM 28570</strain>
    </source>
</reference>
<dbReference type="AlphaFoldDB" id="A0A840ULY9"/>
<dbReference type="RefSeq" id="WP_183347601.1">
    <property type="nucleotide sequence ID" value="NZ_JACHEO010000001.1"/>
</dbReference>
<dbReference type="Proteomes" id="UP000539642">
    <property type="component" value="Unassembled WGS sequence"/>
</dbReference>
<sequence length="562" mass="63431">MQELSKSQKARNAIRTFKILADALTLQGAYKPSGKTGEKLAESLKMFSPEIYGSMADPRIVELKGLEYVIDRMPRGIEKCNRIILTAQEDFQDTSFEEIIPLKRRRVSYAVSEKEMCFVITHGQSEIYDILTHITFLTIESQKIFQQISNRVDGTSTEWIELERTIDREAEIKDDELDQALWNLSIILGRTYKETRNTYDYLDGNRRLHNSNSGLFNIVHALGKRMIEEQTLAREELTIYFTPSLQEMIGHHKYASLWASSIKEKLYDLGFQDRPLHVISANMHSVRNIIYGSGMLLANGEPVPDDLYAMVGQLRSQGRKISEYAEKFGYTFHKDSSGSNIDVNIIDTIRIDTATLHPSLHFNLELIKAQQPVLVVMDYAFGTQAFELMDELLCPCQIQDKVISFSIESISVMGKAGILPGKKGDIMLATAHVMEGTPHNYIVNNDLSVGDFDPGVNVYCGPMVTVLGTSLQNRDVLERFHSSSWKAVGLEMEGGHYQRAISAAIIQGHIPMDMKTRYAYYASDNPLQSGQTLASGPMGEEGIVPTYMITKVILHKILNYQE</sequence>
<comment type="caution">
    <text evidence="1">The sequence shown here is derived from an EMBL/GenBank/DDBJ whole genome shotgun (WGS) entry which is preliminary data.</text>
</comment>
<dbReference type="Pfam" id="PF21850">
    <property type="entry name" value="DUF6909"/>
    <property type="match status" value="2"/>
</dbReference>
<evidence type="ECO:0000313" key="2">
    <source>
        <dbReference type="Proteomes" id="UP000539642"/>
    </source>
</evidence>
<dbReference type="InterPro" id="IPR054204">
    <property type="entry name" value="DUF6909"/>
</dbReference>
<name>A0A840ULY9_9BACT</name>